<protein>
    <submittedName>
        <fullName evidence="2">Uncharacterized protein</fullName>
    </submittedName>
</protein>
<feature type="transmembrane region" description="Helical" evidence="1">
    <location>
        <begin position="12"/>
        <end position="38"/>
    </location>
</feature>
<keyword evidence="3" id="KW-1185">Reference proteome</keyword>
<keyword evidence="1" id="KW-1133">Transmembrane helix</keyword>
<organism evidence="2 3">
    <name type="scientific">Serendipita vermifera MAFF 305830</name>
    <dbReference type="NCBI Taxonomy" id="933852"/>
    <lineage>
        <taxon>Eukaryota</taxon>
        <taxon>Fungi</taxon>
        <taxon>Dikarya</taxon>
        <taxon>Basidiomycota</taxon>
        <taxon>Agaricomycotina</taxon>
        <taxon>Agaricomycetes</taxon>
        <taxon>Sebacinales</taxon>
        <taxon>Serendipitaceae</taxon>
        <taxon>Serendipita</taxon>
    </lineage>
</organism>
<evidence type="ECO:0000313" key="2">
    <source>
        <dbReference type="EMBL" id="KIM31527.1"/>
    </source>
</evidence>
<reference evidence="2 3" key="1">
    <citation type="submission" date="2014-04" db="EMBL/GenBank/DDBJ databases">
        <authorList>
            <consortium name="DOE Joint Genome Institute"/>
            <person name="Kuo A."/>
            <person name="Zuccaro A."/>
            <person name="Kohler A."/>
            <person name="Nagy L.G."/>
            <person name="Floudas D."/>
            <person name="Copeland A."/>
            <person name="Barry K.W."/>
            <person name="Cichocki N."/>
            <person name="Veneault-Fourrey C."/>
            <person name="LaButti K."/>
            <person name="Lindquist E.A."/>
            <person name="Lipzen A."/>
            <person name="Lundell T."/>
            <person name="Morin E."/>
            <person name="Murat C."/>
            <person name="Sun H."/>
            <person name="Tunlid A."/>
            <person name="Henrissat B."/>
            <person name="Grigoriev I.V."/>
            <person name="Hibbett D.S."/>
            <person name="Martin F."/>
            <person name="Nordberg H.P."/>
            <person name="Cantor M.N."/>
            <person name="Hua S.X."/>
        </authorList>
    </citation>
    <scope>NUCLEOTIDE SEQUENCE [LARGE SCALE GENOMIC DNA]</scope>
    <source>
        <strain evidence="2 3">MAFF 305830</strain>
    </source>
</reference>
<dbReference type="EMBL" id="KN824282">
    <property type="protein sequence ID" value="KIM31527.1"/>
    <property type="molecule type" value="Genomic_DNA"/>
</dbReference>
<dbReference type="Proteomes" id="UP000054097">
    <property type="component" value="Unassembled WGS sequence"/>
</dbReference>
<dbReference type="HOGENOM" id="CLU_2528881_0_0_1"/>
<reference evidence="3" key="2">
    <citation type="submission" date="2015-01" db="EMBL/GenBank/DDBJ databases">
        <title>Evolutionary Origins and Diversification of the Mycorrhizal Mutualists.</title>
        <authorList>
            <consortium name="DOE Joint Genome Institute"/>
            <consortium name="Mycorrhizal Genomics Consortium"/>
            <person name="Kohler A."/>
            <person name="Kuo A."/>
            <person name="Nagy L.G."/>
            <person name="Floudas D."/>
            <person name="Copeland A."/>
            <person name="Barry K.W."/>
            <person name="Cichocki N."/>
            <person name="Veneault-Fourrey C."/>
            <person name="LaButti K."/>
            <person name="Lindquist E.A."/>
            <person name="Lipzen A."/>
            <person name="Lundell T."/>
            <person name="Morin E."/>
            <person name="Murat C."/>
            <person name="Riley R."/>
            <person name="Ohm R."/>
            <person name="Sun H."/>
            <person name="Tunlid A."/>
            <person name="Henrissat B."/>
            <person name="Grigoriev I.V."/>
            <person name="Hibbett D.S."/>
            <person name="Martin F."/>
        </authorList>
    </citation>
    <scope>NUCLEOTIDE SEQUENCE [LARGE SCALE GENOMIC DNA]</scope>
    <source>
        <strain evidence="3">MAFF 305830</strain>
    </source>
</reference>
<sequence>MPFPIPVHSTPPLLALLLFFCFLPYFFCIFFIVFCLGFPSAVYARLGRTILVLTAILGRTKQTGVSLVFRRKKTEISLVSVVVS</sequence>
<evidence type="ECO:0000256" key="1">
    <source>
        <dbReference type="SAM" id="Phobius"/>
    </source>
</evidence>
<keyword evidence="1" id="KW-0472">Membrane</keyword>
<keyword evidence="1" id="KW-0812">Transmembrane</keyword>
<name>A0A0C2XRH7_SERVB</name>
<gene>
    <name evidence="2" type="ORF">M408DRAFT_261131</name>
</gene>
<proteinExistence type="predicted"/>
<accession>A0A0C2XRH7</accession>
<evidence type="ECO:0000313" key="3">
    <source>
        <dbReference type="Proteomes" id="UP000054097"/>
    </source>
</evidence>
<dbReference type="AlphaFoldDB" id="A0A0C2XRH7"/>